<name>A0A812VSV1_SYMPI</name>
<dbReference type="InterPro" id="IPR002048">
    <property type="entry name" value="EF_hand_dom"/>
</dbReference>
<dbReference type="OrthoDB" id="26525at2759"/>
<evidence type="ECO:0000259" key="2">
    <source>
        <dbReference type="PROSITE" id="PS50222"/>
    </source>
</evidence>
<dbReference type="InterPro" id="IPR018247">
    <property type="entry name" value="EF_Hand_1_Ca_BS"/>
</dbReference>
<dbReference type="PROSITE" id="PS50222">
    <property type="entry name" value="EF_HAND_2"/>
    <property type="match status" value="1"/>
</dbReference>
<evidence type="ECO:0000313" key="3">
    <source>
        <dbReference type="EMBL" id="CAE7636586.1"/>
    </source>
</evidence>
<organism evidence="3 4">
    <name type="scientific">Symbiodinium pilosum</name>
    <name type="common">Dinoflagellate</name>
    <dbReference type="NCBI Taxonomy" id="2952"/>
    <lineage>
        <taxon>Eukaryota</taxon>
        <taxon>Sar</taxon>
        <taxon>Alveolata</taxon>
        <taxon>Dinophyceae</taxon>
        <taxon>Suessiales</taxon>
        <taxon>Symbiodiniaceae</taxon>
        <taxon>Symbiodinium</taxon>
    </lineage>
</organism>
<dbReference type="SUPFAM" id="SSF47473">
    <property type="entry name" value="EF-hand"/>
    <property type="match status" value="1"/>
</dbReference>
<comment type="caution">
    <text evidence="3">The sequence shown here is derived from an EMBL/GenBank/DDBJ whole genome shotgun (WGS) entry which is preliminary data.</text>
</comment>
<reference evidence="3" key="1">
    <citation type="submission" date="2021-02" db="EMBL/GenBank/DDBJ databases">
        <authorList>
            <person name="Dougan E. K."/>
            <person name="Rhodes N."/>
            <person name="Thang M."/>
            <person name="Chan C."/>
        </authorList>
    </citation>
    <scope>NUCLEOTIDE SEQUENCE</scope>
</reference>
<proteinExistence type="predicted"/>
<gene>
    <name evidence="3" type="ORF">SPIL2461_LOCUS16791</name>
</gene>
<feature type="domain" description="EF-hand" evidence="2">
    <location>
        <begin position="191"/>
        <end position="226"/>
    </location>
</feature>
<protein>
    <recommendedName>
        <fullName evidence="2">EF-hand domain-containing protein</fullName>
    </recommendedName>
</protein>
<dbReference type="Pfam" id="PF13499">
    <property type="entry name" value="EF-hand_7"/>
    <property type="match status" value="1"/>
</dbReference>
<keyword evidence="4" id="KW-1185">Reference proteome</keyword>
<dbReference type="Proteomes" id="UP000649617">
    <property type="component" value="Unassembled WGS sequence"/>
</dbReference>
<evidence type="ECO:0000256" key="1">
    <source>
        <dbReference type="ARBA" id="ARBA00022837"/>
    </source>
</evidence>
<dbReference type="GO" id="GO:0005509">
    <property type="term" value="F:calcium ion binding"/>
    <property type="evidence" value="ECO:0007669"/>
    <property type="project" value="InterPro"/>
</dbReference>
<accession>A0A812VSV1</accession>
<dbReference type="AlphaFoldDB" id="A0A812VSV1"/>
<keyword evidence="1" id="KW-0106">Calcium</keyword>
<dbReference type="PROSITE" id="PS00018">
    <property type="entry name" value="EF_HAND_1"/>
    <property type="match status" value="2"/>
</dbReference>
<dbReference type="InterPro" id="IPR011992">
    <property type="entry name" value="EF-hand-dom_pair"/>
</dbReference>
<dbReference type="EMBL" id="CAJNIZ010042750">
    <property type="protein sequence ID" value="CAE7636586.1"/>
    <property type="molecule type" value="Genomic_DNA"/>
</dbReference>
<sequence>MSSNASCVVRNGTGDPCCVSVFASGIAETPEEYTIQPDDEICVTLDASQLSYIAARYLSQPVPSTHPFPAGTGSAIVELTASLTSSASVGTAGTDEKQKLTFVNQCSVDIWFRLFFKDDYKDRLVFAGGSEAYEFDDAHVTSFGAKFQYPAKNGVSDFRWLPIHQADVVGSEVNITFQPTIAFNVSECKMGHVKLVQDIFKKYDTSGDGVLSEAEMLAMFEALSFPRDEAETLLKDADSNRDGKVQVHEFISWLMTNPGVFEGETE</sequence>
<dbReference type="Gene3D" id="1.10.238.10">
    <property type="entry name" value="EF-hand"/>
    <property type="match status" value="1"/>
</dbReference>
<evidence type="ECO:0000313" key="4">
    <source>
        <dbReference type="Proteomes" id="UP000649617"/>
    </source>
</evidence>
<dbReference type="SMART" id="SM00054">
    <property type="entry name" value="EFh"/>
    <property type="match status" value="2"/>
</dbReference>
<dbReference type="CDD" id="cd00051">
    <property type="entry name" value="EFh"/>
    <property type="match status" value="1"/>
</dbReference>